<dbReference type="Proteomes" id="UP000179807">
    <property type="component" value="Unassembled WGS sequence"/>
</dbReference>
<feature type="domain" description="Bromo" evidence="3">
    <location>
        <begin position="17"/>
        <end position="87"/>
    </location>
</feature>
<dbReference type="GeneID" id="94826834"/>
<dbReference type="RefSeq" id="XP_068361872.1">
    <property type="nucleotide sequence ID" value="XM_068492130.1"/>
</dbReference>
<dbReference type="Pfam" id="PF00439">
    <property type="entry name" value="Bromodomain"/>
    <property type="match status" value="1"/>
</dbReference>
<evidence type="ECO:0000256" key="1">
    <source>
        <dbReference type="ARBA" id="ARBA00023117"/>
    </source>
</evidence>
<evidence type="ECO:0000313" key="5">
    <source>
        <dbReference type="Proteomes" id="UP000179807"/>
    </source>
</evidence>
<evidence type="ECO:0000313" key="4">
    <source>
        <dbReference type="EMBL" id="OHT08736.1"/>
    </source>
</evidence>
<accession>A0A1J4KCS1</accession>
<organism evidence="4 5">
    <name type="scientific">Tritrichomonas foetus</name>
    <dbReference type="NCBI Taxonomy" id="1144522"/>
    <lineage>
        <taxon>Eukaryota</taxon>
        <taxon>Metamonada</taxon>
        <taxon>Parabasalia</taxon>
        <taxon>Tritrichomonadida</taxon>
        <taxon>Tritrichomonadidae</taxon>
        <taxon>Tritrichomonas</taxon>
    </lineage>
</organism>
<name>A0A1J4KCS1_9EUKA</name>
<dbReference type="VEuPathDB" id="TrichDB:TRFO_04838"/>
<evidence type="ECO:0000259" key="3">
    <source>
        <dbReference type="PROSITE" id="PS50014"/>
    </source>
</evidence>
<dbReference type="OrthoDB" id="21449at2759"/>
<protein>
    <submittedName>
        <fullName evidence="4">Bromodomain containing protein</fullName>
    </submittedName>
</protein>
<dbReference type="EMBL" id="MLAK01000660">
    <property type="protein sequence ID" value="OHT08736.1"/>
    <property type="molecule type" value="Genomic_DNA"/>
</dbReference>
<dbReference type="SUPFAM" id="SSF47370">
    <property type="entry name" value="Bromodomain"/>
    <property type="match status" value="1"/>
</dbReference>
<dbReference type="AlphaFoldDB" id="A0A1J4KCS1"/>
<reference evidence="4" key="1">
    <citation type="submission" date="2016-10" db="EMBL/GenBank/DDBJ databases">
        <authorList>
            <person name="Benchimol M."/>
            <person name="Almeida L.G."/>
            <person name="Vasconcelos A.T."/>
            <person name="Perreira-Neves A."/>
            <person name="Rosa I.A."/>
            <person name="Tasca T."/>
            <person name="Bogo M.R."/>
            <person name="de Souza W."/>
        </authorList>
    </citation>
    <scope>NUCLEOTIDE SEQUENCE [LARGE SCALE GENOMIC DNA]</scope>
    <source>
        <strain evidence="4">K</strain>
    </source>
</reference>
<dbReference type="InterPro" id="IPR036427">
    <property type="entry name" value="Bromodomain-like_sf"/>
</dbReference>
<gene>
    <name evidence="4" type="ORF">TRFO_04838</name>
</gene>
<keyword evidence="1 2" id="KW-0103">Bromodomain</keyword>
<evidence type="ECO:0000256" key="2">
    <source>
        <dbReference type="PROSITE-ProRule" id="PRU00035"/>
    </source>
</evidence>
<comment type="caution">
    <text evidence="4">The sequence shown here is derived from an EMBL/GenBank/DDBJ whole genome shotgun (WGS) entry which is preliminary data.</text>
</comment>
<dbReference type="SMART" id="SM00297">
    <property type="entry name" value="BROMO"/>
    <property type="match status" value="1"/>
</dbReference>
<dbReference type="CDD" id="cd04369">
    <property type="entry name" value="Bromodomain"/>
    <property type="match status" value="1"/>
</dbReference>
<dbReference type="PANTHER" id="PTHR45926">
    <property type="entry name" value="OSJNBA0053K19.4 PROTEIN"/>
    <property type="match status" value="1"/>
</dbReference>
<proteinExistence type="predicted"/>
<dbReference type="PRINTS" id="PR00503">
    <property type="entry name" value="BROMODOMAIN"/>
</dbReference>
<dbReference type="Gene3D" id="1.20.920.10">
    <property type="entry name" value="Bromodomain-like"/>
    <property type="match status" value="1"/>
</dbReference>
<dbReference type="PROSITE" id="PS50014">
    <property type="entry name" value="BROMODOMAIN_2"/>
    <property type="match status" value="1"/>
</dbReference>
<sequence length="218" mass="25751">MNDETIVKCRKIMHHLNDHPLAIFFKDKVDTTLYPDYLRVISEPSDITTVKTRLVKKKYESVEKWNRDVELIFDNCIQYNGKNTDLAAMAQHLRKVYHKLKKEYLFDCDWCAKRCVELQNKLDRLLVNCPKSLKNVDAFQEIRNTASTERSDIKNDQLIKTLNSYKSKEQQIQLLCLLQECEPKLYEGQNDLNINIDRLRPETITKLNEFVSLNPPQE</sequence>
<keyword evidence="5" id="KW-1185">Reference proteome</keyword>
<dbReference type="InterPro" id="IPR001487">
    <property type="entry name" value="Bromodomain"/>
</dbReference>